<gene>
    <name evidence="3" type="ORF">VKT23_015574</name>
</gene>
<dbReference type="PANTHER" id="PTHR39639">
    <property type="entry name" value="CHROMOSOME 16, WHOLE GENOME SHOTGUN SEQUENCE"/>
    <property type="match status" value="1"/>
</dbReference>
<feature type="compositionally biased region" description="Pro residues" evidence="1">
    <location>
        <begin position="1200"/>
        <end position="1212"/>
    </location>
</feature>
<feature type="compositionally biased region" description="Basic and acidic residues" evidence="1">
    <location>
        <begin position="907"/>
        <end position="917"/>
    </location>
</feature>
<name>A0ABR1IXM5_9AGAR</name>
<feature type="region of interest" description="Disordered" evidence="1">
    <location>
        <begin position="1199"/>
        <end position="1239"/>
    </location>
</feature>
<feature type="compositionally biased region" description="Low complexity" evidence="1">
    <location>
        <begin position="956"/>
        <end position="967"/>
    </location>
</feature>
<evidence type="ECO:0000259" key="2">
    <source>
        <dbReference type="Pfam" id="PF03235"/>
    </source>
</evidence>
<feature type="compositionally biased region" description="Low complexity" evidence="1">
    <location>
        <begin position="1391"/>
        <end position="1402"/>
    </location>
</feature>
<feature type="compositionally biased region" description="Low complexity" evidence="1">
    <location>
        <begin position="523"/>
        <end position="533"/>
    </location>
</feature>
<evidence type="ECO:0000313" key="4">
    <source>
        <dbReference type="Proteomes" id="UP001498398"/>
    </source>
</evidence>
<feature type="region of interest" description="Disordered" evidence="1">
    <location>
        <begin position="754"/>
        <end position="1179"/>
    </location>
</feature>
<dbReference type="InterPro" id="IPR004919">
    <property type="entry name" value="GmrSD_N"/>
</dbReference>
<feature type="compositionally biased region" description="Acidic residues" evidence="1">
    <location>
        <begin position="673"/>
        <end position="708"/>
    </location>
</feature>
<feature type="compositionally biased region" description="Pro residues" evidence="1">
    <location>
        <begin position="43"/>
        <end position="53"/>
    </location>
</feature>
<feature type="compositionally biased region" description="Low complexity" evidence="1">
    <location>
        <begin position="321"/>
        <end position="331"/>
    </location>
</feature>
<feature type="region of interest" description="Disordered" evidence="1">
    <location>
        <begin position="1338"/>
        <end position="1402"/>
    </location>
</feature>
<feature type="compositionally biased region" description="Basic and acidic residues" evidence="1">
    <location>
        <begin position="489"/>
        <end position="499"/>
    </location>
</feature>
<keyword evidence="4" id="KW-1185">Reference proteome</keyword>
<dbReference type="EMBL" id="JBANRG010000053">
    <property type="protein sequence ID" value="KAK7443793.1"/>
    <property type="molecule type" value="Genomic_DNA"/>
</dbReference>
<sequence>MSNDSDSESDLTPCNSEDESSDEETPAQPMPPPPSHAVAQPTQPTPVPPPVAPEPKQEPTPSKTKKTGTAKRVFKAKKTEEPKEINIDPYINQGAQELTMCIKFVYDWLENATIDLDPDYQRDVVWSDHKQISLIDSLYHQFFVPPILIVTRSTNDGTMRTCIDGKQRLSSIRRFIEGEIPWKDSRSGSKFWFTNPESKPGRKLLSNNMKTRFQDTEIKVAQYKGISLEQEREIFQRVQNGISLTPAERLHAINGHRANLVRRVTSLVLSPEGFETHIPWESGRGKGFQSVGMILFLLYEEWKTSASYSVVKKDSGEGRSTRSGASASTSTTKEKTRKPKTKQKQIKMKPPPEPTIPKLEEFLHDPDQERNCVPLEVEFALWTAVRVLCFIARDEGLREVAFVTRSSSSSSSSVAGKTKRGRGRPRKMTGSGTATASATGKGGAGASLHQMDFVMAAYFVHRLVRAIEIPPELVSSAMKSKPKPFPLDPGREEGEEGKNKMIAPGWSMNQLAQGIGMLRRVVRSSSPSSSTAKAKSKKKSTDEEEGEEDADEEEETEVTGRGTGTRGPRVNSRLFKLSVEWVLKLDEARVEVVILDMGGASSSLGMSTDMLSFFRLGNGVVGKDTDVQGKVQPALRTLWDWEKVINALKGKLKERMKQMEKLKPKVKALSSSPDEEGESESGSEGDDEGDDAEDGSESDNDNDDEEEQERPLTIALKLGLDTGKKKRKRCTDIPVAWFCWLEQFALLHEEEVKEGHEEKEGKEKERKVVPQPEIRRPTTTAVNNKATTASNVNMKRKSGTSATPTPTPLVATATTAAAASTSTSATATTASSSSGDPSLGKRKRSDRESTTEHSSSVGGQQENAKARRPGPGEEKEKNKSKLSALGKIPKIGSSSNVNPSSSSVNVGKEKTQVEKTKDPRKRAVSGPGSASTSTGTSAQARARSITAPIPTPPLPGRTGTGTNTRGAVSSSTSKPGGVTAKKPVSSSKGTKRPRAGDDSGDEEDDAPSQCAKRSKPLPSRSQVQRSTSEQVTAAVGASTDTGEDVELQYPDETILPVSLSRNSRAVTAPPTRDLSTSTETPAAYAQSTGVVRTETAGTGQRGAQTQAPYQDPAGVSSGNCVQGQGRAPEGMYQHSQSGPSSHPQASSSYPTPTHTHAAPPPQSSQYSASPQQGRQDAAHTQTGAYFTTANGQVAYLTYSFPPPQSQAPPLPPGHHQFAYAPQPNQPQTQAPGLVRQTSGSGRLDKLHEAQSFRLDLESRQQKVMASEVQTNAWMQTIPTPCPMPQPPTTTQQQTSEVPRIYTGHPQYYMQQQMQTNMIHLMNPSVPGVQSPAMGNLQSAVHSLPTPTSPSPGEPSSSNLDMPTRFLSQGSGPDPTAQIQPGGERHYVPLAPTSTGTPSSGSR</sequence>
<protein>
    <recommendedName>
        <fullName evidence="2">GmrSD restriction endonucleases N-terminal domain-containing protein</fullName>
    </recommendedName>
</protein>
<feature type="region of interest" description="Disordered" evidence="1">
    <location>
        <begin position="662"/>
        <end position="715"/>
    </location>
</feature>
<feature type="compositionally biased region" description="Polar residues" evidence="1">
    <location>
        <begin position="1019"/>
        <end position="1031"/>
    </location>
</feature>
<reference evidence="3 4" key="1">
    <citation type="submission" date="2024-01" db="EMBL/GenBank/DDBJ databases">
        <title>A draft genome for the cacao thread blight pathogen Marasmiellus scandens.</title>
        <authorList>
            <person name="Baruah I.K."/>
            <person name="Leung J."/>
            <person name="Bukari Y."/>
            <person name="Amoako-Attah I."/>
            <person name="Meinhardt L.W."/>
            <person name="Bailey B.A."/>
            <person name="Cohen S.P."/>
        </authorList>
    </citation>
    <scope>NUCLEOTIDE SEQUENCE [LARGE SCALE GENOMIC DNA]</scope>
    <source>
        <strain evidence="3 4">GH-19</strain>
    </source>
</reference>
<feature type="region of interest" description="Disordered" evidence="1">
    <location>
        <begin position="405"/>
        <end position="445"/>
    </location>
</feature>
<feature type="compositionally biased region" description="Basic and acidic residues" evidence="1">
    <location>
        <begin position="754"/>
        <end position="776"/>
    </location>
</feature>
<feature type="compositionally biased region" description="Low complexity" evidence="1">
    <location>
        <begin position="778"/>
        <end position="793"/>
    </location>
</feature>
<feature type="compositionally biased region" description="Basic residues" evidence="1">
    <location>
        <begin position="335"/>
        <end position="347"/>
    </location>
</feature>
<evidence type="ECO:0000313" key="3">
    <source>
        <dbReference type="EMBL" id="KAK7443793.1"/>
    </source>
</evidence>
<dbReference type="Proteomes" id="UP001498398">
    <property type="component" value="Unassembled WGS sequence"/>
</dbReference>
<feature type="compositionally biased region" description="Polar residues" evidence="1">
    <location>
        <begin position="1073"/>
        <end position="1108"/>
    </location>
</feature>
<feature type="compositionally biased region" description="Low complexity" evidence="1">
    <location>
        <begin position="1132"/>
        <end position="1172"/>
    </location>
</feature>
<feature type="compositionally biased region" description="Acidic residues" evidence="1">
    <location>
        <begin position="542"/>
        <end position="557"/>
    </location>
</feature>
<feature type="region of interest" description="Disordered" evidence="1">
    <location>
        <begin position="1"/>
        <end position="77"/>
    </location>
</feature>
<organism evidence="3 4">
    <name type="scientific">Marasmiellus scandens</name>
    <dbReference type="NCBI Taxonomy" id="2682957"/>
    <lineage>
        <taxon>Eukaryota</taxon>
        <taxon>Fungi</taxon>
        <taxon>Dikarya</taxon>
        <taxon>Basidiomycota</taxon>
        <taxon>Agaricomycotina</taxon>
        <taxon>Agaricomycetes</taxon>
        <taxon>Agaricomycetidae</taxon>
        <taxon>Agaricales</taxon>
        <taxon>Marasmiineae</taxon>
        <taxon>Omphalotaceae</taxon>
        <taxon>Marasmiellus</taxon>
    </lineage>
</organism>
<feature type="region of interest" description="Disordered" evidence="1">
    <location>
        <begin position="313"/>
        <end position="358"/>
    </location>
</feature>
<feature type="compositionally biased region" description="Low complexity" evidence="1">
    <location>
        <begin position="893"/>
        <end position="906"/>
    </location>
</feature>
<feature type="compositionally biased region" description="Basic residues" evidence="1">
    <location>
        <begin position="63"/>
        <end position="76"/>
    </location>
</feature>
<evidence type="ECO:0000256" key="1">
    <source>
        <dbReference type="SAM" id="MobiDB-lite"/>
    </source>
</evidence>
<feature type="compositionally biased region" description="Low complexity" evidence="1">
    <location>
        <begin position="800"/>
        <end position="834"/>
    </location>
</feature>
<proteinExistence type="predicted"/>
<feature type="compositionally biased region" description="Low complexity" evidence="1">
    <location>
        <begin position="1218"/>
        <end position="1231"/>
    </location>
</feature>
<dbReference type="Pfam" id="PF03235">
    <property type="entry name" value="GmrSD_N"/>
    <property type="match status" value="1"/>
</dbReference>
<feature type="compositionally biased region" description="Polar residues" evidence="1">
    <location>
        <begin position="852"/>
        <end position="863"/>
    </location>
</feature>
<accession>A0ABR1IXM5</accession>
<feature type="compositionally biased region" description="Basic residues" evidence="1">
    <location>
        <begin position="417"/>
        <end position="427"/>
    </location>
</feature>
<feature type="compositionally biased region" description="Acidic residues" evidence="1">
    <location>
        <begin position="16"/>
        <end position="25"/>
    </location>
</feature>
<feature type="compositionally biased region" description="Low complexity" evidence="1">
    <location>
        <begin position="925"/>
        <end position="948"/>
    </location>
</feature>
<dbReference type="PANTHER" id="PTHR39639:SF1">
    <property type="entry name" value="DUF262 DOMAIN-CONTAINING PROTEIN"/>
    <property type="match status" value="1"/>
</dbReference>
<feature type="domain" description="GmrSD restriction endonucleases N-terminal" evidence="2">
    <location>
        <begin position="106"/>
        <end position="248"/>
    </location>
</feature>
<feature type="compositionally biased region" description="Basic and acidic residues" evidence="1">
    <location>
        <begin position="870"/>
        <end position="879"/>
    </location>
</feature>
<comment type="caution">
    <text evidence="3">The sequence shown here is derived from an EMBL/GenBank/DDBJ whole genome shotgun (WGS) entry which is preliminary data.</text>
</comment>
<feature type="region of interest" description="Disordered" evidence="1">
    <location>
        <begin position="477"/>
        <end position="500"/>
    </location>
</feature>
<feature type="region of interest" description="Disordered" evidence="1">
    <location>
        <begin position="521"/>
        <end position="569"/>
    </location>
</feature>
<feature type="compositionally biased region" description="Low complexity" evidence="1">
    <location>
        <begin position="428"/>
        <end position="439"/>
    </location>
</feature>